<dbReference type="Proteomes" id="UP001412239">
    <property type="component" value="Unassembled WGS sequence"/>
</dbReference>
<name>A0A292Q7H2_9PEZI</name>
<feature type="compositionally biased region" description="Acidic residues" evidence="1">
    <location>
        <begin position="167"/>
        <end position="176"/>
    </location>
</feature>
<feature type="region of interest" description="Disordered" evidence="1">
    <location>
        <begin position="291"/>
        <end position="323"/>
    </location>
</feature>
<reference evidence="2" key="1">
    <citation type="submission" date="2015-10" db="EMBL/GenBank/DDBJ databases">
        <authorList>
            <person name="Regsiter A."/>
            <person name="william w."/>
        </authorList>
    </citation>
    <scope>NUCLEOTIDE SEQUENCE</scope>
    <source>
        <strain evidence="2">Montdore</strain>
    </source>
</reference>
<protein>
    <submittedName>
        <fullName evidence="2">Uncharacterized protein</fullName>
    </submittedName>
</protein>
<dbReference type="EMBL" id="LN890943">
    <property type="protein sequence ID" value="CUS15736.1"/>
    <property type="molecule type" value="Genomic_DNA"/>
</dbReference>
<evidence type="ECO:0000256" key="1">
    <source>
        <dbReference type="SAM" id="MobiDB-lite"/>
    </source>
</evidence>
<feature type="compositionally biased region" description="Basic and acidic residues" evidence="1">
    <location>
        <begin position="190"/>
        <end position="212"/>
    </location>
</feature>
<feature type="region of interest" description="Disordered" evidence="1">
    <location>
        <begin position="28"/>
        <end position="65"/>
    </location>
</feature>
<gene>
    <name evidence="2" type="ORF">GSTUAT00000013001</name>
</gene>
<accession>A0A292Q7H2</accession>
<feature type="compositionally biased region" description="Basic and acidic residues" evidence="1">
    <location>
        <begin position="308"/>
        <end position="323"/>
    </location>
</feature>
<organism evidence="2 3">
    <name type="scientific">Tuber aestivum</name>
    <name type="common">summer truffle</name>
    <dbReference type="NCBI Taxonomy" id="59557"/>
    <lineage>
        <taxon>Eukaryota</taxon>
        <taxon>Fungi</taxon>
        <taxon>Dikarya</taxon>
        <taxon>Ascomycota</taxon>
        <taxon>Pezizomycotina</taxon>
        <taxon>Pezizomycetes</taxon>
        <taxon>Pezizales</taxon>
        <taxon>Tuberaceae</taxon>
        <taxon>Tuber</taxon>
    </lineage>
</organism>
<feature type="region of interest" description="Disordered" evidence="1">
    <location>
        <begin position="162"/>
        <end position="212"/>
    </location>
</feature>
<sequence>MDKNPVFKELLTILPDWSIRLRAISDKHIQEAQQAQSSSSPPPLPQNPRKRAASGPEKDDPVLSTAPINAATTTVVGPHPLRTNSPAVEKKLECLPTGKSKMAARPSAAKQKFSSINGPQIYYDGEAQQAFYDCWTTLNSKRGLLRKEMMTIKRKRVMTLPTHNYGYDDDSEEEGSDKDSDQGPQETEEERLKREEEERKKAEEERLKAEREKKSAEILEFIDSCLEKASKGCENAAFLWLKGDTCRGHIAFINTRMQEVVDRINLEMDRAKPVEPPAPASVVEDEGIGAEMDIDTDDAPTTNALPPRRMDTAMHDSRVVGVS</sequence>
<keyword evidence="3" id="KW-1185">Reference proteome</keyword>
<proteinExistence type="predicted"/>
<dbReference type="AlphaFoldDB" id="A0A292Q7H2"/>
<evidence type="ECO:0000313" key="2">
    <source>
        <dbReference type="EMBL" id="CUS15736.1"/>
    </source>
</evidence>
<evidence type="ECO:0000313" key="3">
    <source>
        <dbReference type="Proteomes" id="UP001412239"/>
    </source>
</evidence>